<accession>A0A8J2JFM2</accession>
<dbReference type="EMBL" id="CAJVCH010043065">
    <property type="protein sequence ID" value="CAG7717057.1"/>
    <property type="molecule type" value="Genomic_DNA"/>
</dbReference>
<feature type="region of interest" description="Disordered" evidence="1">
    <location>
        <begin position="1"/>
        <end position="20"/>
    </location>
</feature>
<organism evidence="2 3">
    <name type="scientific">Allacma fusca</name>
    <dbReference type="NCBI Taxonomy" id="39272"/>
    <lineage>
        <taxon>Eukaryota</taxon>
        <taxon>Metazoa</taxon>
        <taxon>Ecdysozoa</taxon>
        <taxon>Arthropoda</taxon>
        <taxon>Hexapoda</taxon>
        <taxon>Collembola</taxon>
        <taxon>Symphypleona</taxon>
        <taxon>Sminthuridae</taxon>
        <taxon>Allacma</taxon>
    </lineage>
</organism>
<evidence type="ECO:0000313" key="3">
    <source>
        <dbReference type="Proteomes" id="UP000708208"/>
    </source>
</evidence>
<dbReference type="Proteomes" id="UP000708208">
    <property type="component" value="Unassembled WGS sequence"/>
</dbReference>
<gene>
    <name evidence="2" type="ORF">AFUS01_LOCUS6533</name>
</gene>
<protein>
    <submittedName>
        <fullName evidence="2">Uncharacterized protein</fullName>
    </submittedName>
</protein>
<evidence type="ECO:0000313" key="2">
    <source>
        <dbReference type="EMBL" id="CAG7717057.1"/>
    </source>
</evidence>
<comment type="caution">
    <text evidence="2">The sequence shown here is derived from an EMBL/GenBank/DDBJ whole genome shotgun (WGS) entry which is preliminary data.</text>
</comment>
<sequence>FVKVSERRRQRSNCRISTSK</sequence>
<feature type="non-terminal residue" evidence="2">
    <location>
        <position position="20"/>
    </location>
</feature>
<dbReference type="AlphaFoldDB" id="A0A8J2JFM2"/>
<reference evidence="2" key="1">
    <citation type="submission" date="2021-06" db="EMBL/GenBank/DDBJ databases">
        <authorList>
            <person name="Hodson N. C."/>
            <person name="Mongue J. A."/>
            <person name="Jaron S. K."/>
        </authorList>
    </citation>
    <scope>NUCLEOTIDE SEQUENCE</scope>
</reference>
<evidence type="ECO:0000256" key="1">
    <source>
        <dbReference type="SAM" id="MobiDB-lite"/>
    </source>
</evidence>
<proteinExistence type="predicted"/>
<keyword evidence="3" id="KW-1185">Reference proteome</keyword>
<name>A0A8J2JFM2_9HEXA</name>